<sequence>MSLSEWIVSDDGVQMGLGEGASNGGGGGERLLVMMFQRKRMAVVEKNKKNRYKLSFLQFEK</sequence>
<dbReference type="Proteomes" id="UP000030645">
    <property type="component" value="Unassembled WGS sequence"/>
</dbReference>
<dbReference type="EMBL" id="KE344077">
    <property type="protein sequence ID" value="EXB53003.1"/>
    <property type="molecule type" value="Genomic_DNA"/>
</dbReference>
<organism evidence="1 2">
    <name type="scientific">Morus notabilis</name>
    <dbReference type="NCBI Taxonomy" id="981085"/>
    <lineage>
        <taxon>Eukaryota</taxon>
        <taxon>Viridiplantae</taxon>
        <taxon>Streptophyta</taxon>
        <taxon>Embryophyta</taxon>
        <taxon>Tracheophyta</taxon>
        <taxon>Spermatophyta</taxon>
        <taxon>Magnoliopsida</taxon>
        <taxon>eudicotyledons</taxon>
        <taxon>Gunneridae</taxon>
        <taxon>Pentapetalae</taxon>
        <taxon>rosids</taxon>
        <taxon>fabids</taxon>
        <taxon>Rosales</taxon>
        <taxon>Moraceae</taxon>
        <taxon>Moreae</taxon>
        <taxon>Morus</taxon>
    </lineage>
</organism>
<dbReference type="AlphaFoldDB" id="W9QSL7"/>
<proteinExistence type="predicted"/>
<name>W9QSL7_9ROSA</name>
<protein>
    <submittedName>
        <fullName evidence="1">Uncharacterized protein</fullName>
    </submittedName>
</protein>
<accession>W9QSL7</accession>
<evidence type="ECO:0000313" key="1">
    <source>
        <dbReference type="EMBL" id="EXB53003.1"/>
    </source>
</evidence>
<reference evidence="2" key="1">
    <citation type="submission" date="2013-01" db="EMBL/GenBank/DDBJ databases">
        <title>Draft Genome Sequence of a Mulberry Tree, Morus notabilis C.K. Schneid.</title>
        <authorList>
            <person name="He N."/>
            <person name="Zhao S."/>
        </authorList>
    </citation>
    <scope>NUCLEOTIDE SEQUENCE</scope>
</reference>
<gene>
    <name evidence="1" type="ORF">L484_018887</name>
</gene>
<evidence type="ECO:0000313" key="2">
    <source>
        <dbReference type="Proteomes" id="UP000030645"/>
    </source>
</evidence>
<keyword evidence="2" id="KW-1185">Reference proteome</keyword>